<dbReference type="Pfam" id="PF02358">
    <property type="entry name" value="Trehalose_PPase"/>
    <property type="match status" value="1"/>
</dbReference>
<gene>
    <name evidence="4" type="primary">otsB</name>
    <name evidence="4" type="ORF">GCM10022377_11350</name>
</gene>
<dbReference type="RefSeq" id="WP_344881167.1">
    <property type="nucleotide sequence ID" value="NZ_BAABCJ010000001.1"/>
</dbReference>
<evidence type="ECO:0000256" key="2">
    <source>
        <dbReference type="ARBA" id="ARBA00024179"/>
    </source>
</evidence>
<dbReference type="Gene3D" id="3.40.50.1000">
    <property type="entry name" value="HAD superfamily/HAD-like"/>
    <property type="match status" value="1"/>
</dbReference>
<comment type="caution">
    <text evidence="4">The sequence shown here is derived from an EMBL/GenBank/DDBJ whole genome shotgun (WGS) entry which is preliminary data.</text>
</comment>
<name>A0ABP7D651_9MICC</name>
<comment type="cofactor">
    <cofactor evidence="3">
        <name>Mg(2+)</name>
        <dbReference type="ChEBI" id="CHEBI:18420"/>
    </cofactor>
</comment>
<dbReference type="InterPro" id="IPR036412">
    <property type="entry name" value="HAD-like_sf"/>
</dbReference>
<reference evidence="5" key="1">
    <citation type="journal article" date="2019" name="Int. J. Syst. Evol. Microbiol.">
        <title>The Global Catalogue of Microorganisms (GCM) 10K type strain sequencing project: providing services to taxonomists for standard genome sequencing and annotation.</title>
        <authorList>
            <consortium name="The Broad Institute Genomics Platform"/>
            <consortium name="The Broad Institute Genome Sequencing Center for Infectious Disease"/>
            <person name="Wu L."/>
            <person name="Ma J."/>
        </authorList>
    </citation>
    <scope>NUCLEOTIDE SEQUENCE [LARGE SCALE GENOMIC DNA]</scope>
    <source>
        <strain evidence="5">JCM 16961</strain>
    </source>
</reference>
<dbReference type="InterPro" id="IPR044651">
    <property type="entry name" value="OTSB-like"/>
</dbReference>
<dbReference type="PANTHER" id="PTHR43768">
    <property type="entry name" value="TREHALOSE 6-PHOSPHATE PHOSPHATASE"/>
    <property type="match status" value="1"/>
</dbReference>
<keyword evidence="3" id="KW-0460">Magnesium</keyword>
<dbReference type="SUPFAM" id="SSF56784">
    <property type="entry name" value="HAD-like"/>
    <property type="match status" value="1"/>
</dbReference>
<keyword evidence="5" id="KW-1185">Reference proteome</keyword>
<evidence type="ECO:0000313" key="4">
    <source>
        <dbReference type="EMBL" id="GAA3699966.1"/>
    </source>
</evidence>
<evidence type="ECO:0000256" key="1">
    <source>
        <dbReference type="ARBA" id="ARBA00022801"/>
    </source>
</evidence>
<dbReference type="NCBIfam" id="TIGR00685">
    <property type="entry name" value="T6PP"/>
    <property type="match status" value="1"/>
</dbReference>
<evidence type="ECO:0000313" key="5">
    <source>
        <dbReference type="Proteomes" id="UP001501536"/>
    </source>
</evidence>
<keyword evidence="1 3" id="KW-0378">Hydrolase</keyword>
<protein>
    <recommendedName>
        <fullName evidence="3">Trehalose 6-phosphate phosphatase</fullName>
        <ecNumber evidence="3">3.1.3.12</ecNumber>
    </recommendedName>
</protein>
<dbReference type="InterPro" id="IPR023214">
    <property type="entry name" value="HAD_sf"/>
</dbReference>
<proteinExistence type="inferred from homology"/>
<dbReference type="InterPro" id="IPR003337">
    <property type="entry name" value="Trehalose_PPase"/>
</dbReference>
<dbReference type="EMBL" id="BAABCJ010000001">
    <property type="protein sequence ID" value="GAA3699966.1"/>
    <property type="molecule type" value="Genomic_DNA"/>
</dbReference>
<dbReference type="EC" id="3.1.3.12" evidence="3"/>
<dbReference type="Proteomes" id="UP001501536">
    <property type="component" value="Unassembled WGS sequence"/>
</dbReference>
<sequence length="279" mass="28626">MPIPAELETAVAALADVPHLLVALDFDGTLAPFVPRPEDARPLPGSAAALAALARGSDGASADDVADDAAGAATGSAARPRRTTTALLSGRHLSSLRATATPPEATWLVGSHGAERYSPAAGEEPLTLTEEQAAELDRTTGALRSVAERFPGARLEHKPSGVVLHVRQCSEEDGAAALEAGRTALVGLDVKVTEGKAVLEAAVVRVDKGLGLAWLREGTGADATVFVGDDVTDEHGFAVLAAGDVGVKVGEGATAAGYRLESLDDVTEFLELLRSMRDL</sequence>
<comment type="similarity">
    <text evidence="3">Belongs to the trehalose phosphatase family.</text>
</comment>
<dbReference type="Gene3D" id="3.30.70.1020">
    <property type="entry name" value="Trehalose-6-phosphate phosphatase related protein, domain 2"/>
    <property type="match status" value="1"/>
</dbReference>
<evidence type="ECO:0000256" key="3">
    <source>
        <dbReference type="RuleBase" id="RU361117"/>
    </source>
</evidence>
<comment type="catalytic activity">
    <reaction evidence="3">
        <text>alpha,alpha-trehalose 6-phosphate + H2O = alpha,alpha-trehalose + phosphate</text>
        <dbReference type="Rhea" id="RHEA:23420"/>
        <dbReference type="ChEBI" id="CHEBI:15377"/>
        <dbReference type="ChEBI" id="CHEBI:16551"/>
        <dbReference type="ChEBI" id="CHEBI:43474"/>
        <dbReference type="ChEBI" id="CHEBI:58429"/>
        <dbReference type="EC" id="3.1.3.12"/>
    </reaction>
</comment>
<keyword evidence="3" id="KW-0479">Metal-binding</keyword>
<organism evidence="4 5">
    <name type="scientific">Zhihengliuella alba</name>
    <dbReference type="NCBI Taxonomy" id="547018"/>
    <lineage>
        <taxon>Bacteria</taxon>
        <taxon>Bacillati</taxon>
        <taxon>Actinomycetota</taxon>
        <taxon>Actinomycetes</taxon>
        <taxon>Micrococcales</taxon>
        <taxon>Micrococcaceae</taxon>
        <taxon>Zhihengliuella</taxon>
    </lineage>
</organism>
<dbReference type="PANTHER" id="PTHR43768:SF3">
    <property type="entry name" value="TREHALOSE 6-PHOSPHATE PHOSPHATASE"/>
    <property type="match status" value="1"/>
</dbReference>
<comment type="pathway">
    <text evidence="3">Glycan biosynthesis; trehalose biosynthesis.</text>
</comment>
<comment type="function">
    <text evidence="2 3">Removes the phosphate from trehalose 6-phosphate to produce free trehalose.</text>
</comment>
<accession>A0ABP7D651</accession>